<reference evidence="2" key="1">
    <citation type="submission" date="2022-10" db="EMBL/GenBank/DDBJ databases">
        <title>Genome assembly of Pristionchus species.</title>
        <authorList>
            <person name="Yoshida K."/>
            <person name="Sommer R.J."/>
        </authorList>
    </citation>
    <scope>NUCLEOTIDE SEQUENCE [LARGE SCALE GENOMIC DNA]</scope>
    <source>
        <strain evidence="2">RS5460</strain>
    </source>
</reference>
<gene>
    <name evidence="1" type="ORF">PMAYCL1PPCAC_26559</name>
</gene>
<proteinExistence type="predicted"/>
<dbReference type="AlphaFoldDB" id="A0AAN5D674"/>
<protein>
    <submittedName>
        <fullName evidence="1">Uncharacterized protein</fullName>
    </submittedName>
</protein>
<accession>A0AAN5D674</accession>
<organism evidence="1 2">
    <name type="scientific">Pristionchus mayeri</name>
    <dbReference type="NCBI Taxonomy" id="1317129"/>
    <lineage>
        <taxon>Eukaryota</taxon>
        <taxon>Metazoa</taxon>
        <taxon>Ecdysozoa</taxon>
        <taxon>Nematoda</taxon>
        <taxon>Chromadorea</taxon>
        <taxon>Rhabditida</taxon>
        <taxon>Rhabditina</taxon>
        <taxon>Diplogasteromorpha</taxon>
        <taxon>Diplogasteroidea</taxon>
        <taxon>Neodiplogasteridae</taxon>
        <taxon>Pristionchus</taxon>
    </lineage>
</organism>
<feature type="non-terminal residue" evidence="1">
    <location>
        <position position="87"/>
    </location>
</feature>
<name>A0AAN5D674_9BILA</name>
<sequence>VLADAAVRGVDGGHDHLPEDVLHFQSERALRVQHDVRLEHLHRLRLLQLRLRQVSLGGGDGRDGPLDHERVLELGVRRRCGSHFLQH</sequence>
<dbReference type="EMBL" id="BTRK01000005">
    <property type="protein sequence ID" value="GMR56364.1"/>
    <property type="molecule type" value="Genomic_DNA"/>
</dbReference>
<keyword evidence="2" id="KW-1185">Reference proteome</keyword>
<dbReference type="Proteomes" id="UP001328107">
    <property type="component" value="Unassembled WGS sequence"/>
</dbReference>
<comment type="caution">
    <text evidence="1">The sequence shown here is derived from an EMBL/GenBank/DDBJ whole genome shotgun (WGS) entry which is preliminary data.</text>
</comment>
<feature type="non-terminal residue" evidence="1">
    <location>
        <position position="1"/>
    </location>
</feature>
<evidence type="ECO:0000313" key="1">
    <source>
        <dbReference type="EMBL" id="GMR56364.1"/>
    </source>
</evidence>
<evidence type="ECO:0000313" key="2">
    <source>
        <dbReference type="Proteomes" id="UP001328107"/>
    </source>
</evidence>